<reference evidence="2 3" key="1">
    <citation type="submission" date="2019-05" db="EMBL/GenBank/DDBJ databases">
        <title>Emergence of the Ug99 lineage of the wheat stem rust pathogen through somatic hybridization.</title>
        <authorList>
            <person name="Li F."/>
            <person name="Upadhyaya N.M."/>
            <person name="Sperschneider J."/>
            <person name="Matny O."/>
            <person name="Nguyen-Phuc H."/>
            <person name="Mago R."/>
            <person name="Raley C."/>
            <person name="Miller M.E."/>
            <person name="Silverstein K.A.T."/>
            <person name="Henningsen E."/>
            <person name="Hirsch C.D."/>
            <person name="Visser B."/>
            <person name="Pretorius Z.A."/>
            <person name="Steffenson B.J."/>
            <person name="Schwessinger B."/>
            <person name="Dodds P.N."/>
            <person name="Figueroa M."/>
        </authorList>
    </citation>
    <scope>NUCLEOTIDE SEQUENCE [LARGE SCALE GENOMIC DNA]</scope>
    <source>
        <strain evidence="2">21-0</strain>
    </source>
</reference>
<keyword evidence="3" id="KW-1185">Reference proteome</keyword>
<feature type="region of interest" description="Disordered" evidence="1">
    <location>
        <begin position="98"/>
        <end position="129"/>
    </location>
</feature>
<organism evidence="2 3">
    <name type="scientific">Puccinia graminis f. sp. tritici</name>
    <dbReference type="NCBI Taxonomy" id="56615"/>
    <lineage>
        <taxon>Eukaryota</taxon>
        <taxon>Fungi</taxon>
        <taxon>Dikarya</taxon>
        <taxon>Basidiomycota</taxon>
        <taxon>Pucciniomycotina</taxon>
        <taxon>Pucciniomycetes</taxon>
        <taxon>Pucciniales</taxon>
        <taxon>Pucciniaceae</taxon>
        <taxon>Puccinia</taxon>
    </lineage>
</organism>
<sequence>MWTHLDSPYFPGALINAHPPPSCTLTSPATPKGVCNCICPSLRGGFDCMPLGIILARGVQSNPPLRATPVVRGATRMSSAGRDLMSQRLRVSSSNGLAVLHPWTNQPPQRDRPQTTSPRRSADIPSTPQGIDLDDAFIGRFGGCNIELGVWVGVFVEDFGNRGREVTRRSQRSIAGWSAPGDVPRVVPRDRWRAKLPSRQSKFAPKRPVADPLELLSGRGGPGCTPYTGT</sequence>
<dbReference type="EMBL" id="VSWC01000080">
    <property type="protein sequence ID" value="KAA1092823.1"/>
    <property type="molecule type" value="Genomic_DNA"/>
</dbReference>
<evidence type="ECO:0000256" key="1">
    <source>
        <dbReference type="SAM" id="MobiDB-lite"/>
    </source>
</evidence>
<accession>A0A5B0NV15</accession>
<name>A0A5B0NV15_PUCGR</name>
<feature type="compositionally biased region" description="Polar residues" evidence="1">
    <location>
        <begin position="103"/>
        <end position="129"/>
    </location>
</feature>
<proteinExistence type="predicted"/>
<feature type="region of interest" description="Disordered" evidence="1">
    <location>
        <begin position="197"/>
        <end position="230"/>
    </location>
</feature>
<protein>
    <submittedName>
        <fullName evidence="2">Uncharacterized protein</fullName>
    </submittedName>
</protein>
<gene>
    <name evidence="2" type="ORF">PGT21_015238</name>
</gene>
<evidence type="ECO:0000313" key="2">
    <source>
        <dbReference type="EMBL" id="KAA1092823.1"/>
    </source>
</evidence>
<dbReference type="AlphaFoldDB" id="A0A5B0NV15"/>
<evidence type="ECO:0000313" key="3">
    <source>
        <dbReference type="Proteomes" id="UP000324748"/>
    </source>
</evidence>
<comment type="caution">
    <text evidence="2">The sequence shown here is derived from an EMBL/GenBank/DDBJ whole genome shotgun (WGS) entry which is preliminary data.</text>
</comment>
<dbReference type="Proteomes" id="UP000324748">
    <property type="component" value="Unassembled WGS sequence"/>
</dbReference>